<dbReference type="Gene3D" id="3.40.50.150">
    <property type="entry name" value="Vaccinia Virus protein VP39"/>
    <property type="match status" value="1"/>
</dbReference>
<evidence type="ECO:0000256" key="2">
    <source>
        <dbReference type="ARBA" id="ARBA00022679"/>
    </source>
</evidence>
<evidence type="ECO:0000313" key="4">
    <source>
        <dbReference type="EMBL" id="MBO3116456.1"/>
    </source>
</evidence>
<dbReference type="SUPFAM" id="SSF53335">
    <property type="entry name" value="S-adenosyl-L-methionine-dependent methyltransferases"/>
    <property type="match status" value="1"/>
</dbReference>
<keyword evidence="1 4" id="KW-0489">Methyltransferase</keyword>
<dbReference type="PANTHER" id="PTHR43861:SF1">
    <property type="entry name" value="TRANS-ACONITATE 2-METHYLTRANSFERASE"/>
    <property type="match status" value="1"/>
</dbReference>
<dbReference type="CDD" id="cd02440">
    <property type="entry name" value="AdoMet_MTases"/>
    <property type="match status" value="1"/>
</dbReference>
<dbReference type="InterPro" id="IPR029063">
    <property type="entry name" value="SAM-dependent_MTases_sf"/>
</dbReference>
<name>A0ABS3T3K3_9FLAO</name>
<dbReference type="Proteomes" id="UP000676776">
    <property type="component" value="Unassembled WGS sequence"/>
</dbReference>
<feature type="domain" description="Methyltransferase" evidence="3">
    <location>
        <begin position="90"/>
        <end position="184"/>
    </location>
</feature>
<keyword evidence="5" id="KW-1185">Reference proteome</keyword>
<evidence type="ECO:0000313" key="5">
    <source>
        <dbReference type="Proteomes" id="UP000676776"/>
    </source>
</evidence>
<protein>
    <submittedName>
        <fullName evidence="4">Class I SAM-dependent methyltransferase</fullName>
    </submittedName>
</protein>
<organism evidence="4 5">
    <name type="scientific">Winogradskyella pelagia</name>
    <dbReference type="NCBI Taxonomy" id="2819984"/>
    <lineage>
        <taxon>Bacteria</taxon>
        <taxon>Pseudomonadati</taxon>
        <taxon>Bacteroidota</taxon>
        <taxon>Flavobacteriia</taxon>
        <taxon>Flavobacteriales</taxon>
        <taxon>Flavobacteriaceae</taxon>
        <taxon>Winogradskyella</taxon>
    </lineage>
</organism>
<dbReference type="PANTHER" id="PTHR43861">
    <property type="entry name" value="TRANS-ACONITATE 2-METHYLTRANSFERASE-RELATED"/>
    <property type="match status" value="1"/>
</dbReference>
<dbReference type="GO" id="GO:0032259">
    <property type="term" value="P:methylation"/>
    <property type="evidence" value="ECO:0007669"/>
    <property type="project" value="UniProtKB-KW"/>
</dbReference>
<proteinExistence type="predicted"/>
<accession>A0ABS3T3K3</accession>
<dbReference type="RefSeq" id="WP_208153633.1">
    <property type="nucleotide sequence ID" value="NZ_JAGEVF010000004.1"/>
</dbReference>
<sequence>MKKGQISNILRQLQLIYIVDWIRFYILKFKNYNKNKKFGAKHPDVILPPDYLMYESFSIDYDQYYNGGRRMAVWVAEHLRKHTSLANQAILDWGCGPGRIIRHMPEVIGNNCTFYGTDYNSKSIAWCKANIPNVGFNCNPLKAQLPYKDNTIDAIYGISILTHLSEQMHTDWINELQRVLKPEGIILLSTHGDNYKVKLEQTELENYNKGLLVVRGTVKEGHRTYCAFQPKPFMQKLFRDVDILEHIELSSDTKDWVPQDLWIIKKRS</sequence>
<dbReference type="Pfam" id="PF13649">
    <property type="entry name" value="Methyltransf_25"/>
    <property type="match status" value="1"/>
</dbReference>
<comment type="caution">
    <text evidence="4">The sequence shown here is derived from an EMBL/GenBank/DDBJ whole genome shotgun (WGS) entry which is preliminary data.</text>
</comment>
<evidence type="ECO:0000259" key="3">
    <source>
        <dbReference type="Pfam" id="PF13649"/>
    </source>
</evidence>
<dbReference type="GO" id="GO:0008168">
    <property type="term" value="F:methyltransferase activity"/>
    <property type="evidence" value="ECO:0007669"/>
    <property type="project" value="UniProtKB-KW"/>
</dbReference>
<reference evidence="4 5" key="1">
    <citation type="submission" date="2021-03" db="EMBL/GenBank/DDBJ databases">
        <title>Winogradskyella sp. nov., isolated from costal sediment.</title>
        <authorList>
            <person name="Gao C."/>
        </authorList>
    </citation>
    <scope>NUCLEOTIDE SEQUENCE [LARGE SCALE GENOMIC DNA]</scope>
    <source>
        <strain evidence="4 5">DF17</strain>
    </source>
</reference>
<dbReference type="InterPro" id="IPR041698">
    <property type="entry name" value="Methyltransf_25"/>
</dbReference>
<keyword evidence="2" id="KW-0808">Transferase</keyword>
<gene>
    <name evidence="4" type="ORF">J4050_06840</name>
</gene>
<evidence type="ECO:0000256" key="1">
    <source>
        <dbReference type="ARBA" id="ARBA00022603"/>
    </source>
</evidence>
<dbReference type="EMBL" id="JAGEVF010000004">
    <property type="protein sequence ID" value="MBO3116456.1"/>
    <property type="molecule type" value="Genomic_DNA"/>
</dbReference>